<sequence length="428" mass="47939">MATQIQAIRGMNDILPSQSPLWQYVEHHIHEVLSAYGYSELRMPLVENTDLFKRSIGEVTDIVEKEMYTFADRNNESITLRPEGTAGAVRAALQHGLLHNQVQRLWYMGPMFRYERPQKGRYRQFHQLGLECFGMVGPDIDAEVIMLTARLWRRLGIDKAVSLQLNSLGTPESRKAHREALIAYLEKHQDKLDADSQKRLYTNPLRVLDSKNPETQAILTDAPMLLDYLDDESKQHFEQLKALLSSAGIEFEVNPKLVRGLDYYTKTVFEWVTDELGAQGTVCGGGRYDGLVEQLGGKSIPAVGFGMGIERLILLLETLKVVPETVYNHVDAYLVAAGENITGYAFQVAESIRNQVPGIRLQMNCGGGSFKSQMKKADKSGARVAIIIGENELQESTVAIKPLRGEGTQQVMSLSDATAWFVEQSFAE</sequence>
<dbReference type="EC" id="6.1.1.21" evidence="8"/>
<dbReference type="InterPro" id="IPR015807">
    <property type="entry name" value="His-tRNA-ligase"/>
</dbReference>
<dbReference type="Proteomes" id="UP000690515">
    <property type="component" value="Unassembled WGS sequence"/>
</dbReference>
<dbReference type="PANTHER" id="PTHR43707">
    <property type="entry name" value="HISTIDYL-TRNA SYNTHETASE"/>
    <property type="match status" value="1"/>
</dbReference>
<keyword evidence="7 8" id="KW-0030">Aminoacyl-tRNA synthetase</keyword>
<keyword evidence="5 8" id="KW-0067">ATP-binding</keyword>
<name>A0ABS5Z7E0_9GAMM</name>
<gene>
    <name evidence="8 10" type="primary">hisS</name>
    <name evidence="10" type="ORF">KCG35_02750</name>
</gene>
<evidence type="ECO:0000313" key="11">
    <source>
        <dbReference type="Proteomes" id="UP000690515"/>
    </source>
</evidence>
<keyword evidence="6 8" id="KW-0648">Protein biosynthesis</keyword>
<evidence type="ECO:0000256" key="1">
    <source>
        <dbReference type="ARBA" id="ARBA00008226"/>
    </source>
</evidence>
<dbReference type="InterPro" id="IPR006195">
    <property type="entry name" value="aa-tRNA-synth_II"/>
</dbReference>
<keyword evidence="11" id="KW-1185">Reference proteome</keyword>
<dbReference type="PROSITE" id="PS50862">
    <property type="entry name" value="AA_TRNA_LIGASE_II"/>
    <property type="match status" value="1"/>
</dbReference>
<evidence type="ECO:0000256" key="4">
    <source>
        <dbReference type="ARBA" id="ARBA00022741"/>
    </source>
</evidence>
<feature type="domain" description="Aminoacyl-transfer RNA synthetases class-II family profile" evidence="9">
    <location>
        <begin position="1"/>
        <end position="357"/>
    </location>
</feature>
<dbReference type="Pfam" id="PF13393">
    <property type="entry name" value="tRNA-synt_His"/>
    <property type="match status" value="1"/>
</dbReference>
<dbReference type="CDD" id="cd00773">
    <property type="entry name" value="HisRS-like_core"/>
    <property type="match status" value="1"/>
</dbReference>
<accession>A0ABS5Z7E0</accession>
<protein>
    <recommendedName>
        <fullName evidence="8">Histidine--tRNA ligase</fullName>
        <ecNumber evidence="8">6.1.1.21</ecNumber>
    </recommendedName>
    <alternativeName>
        <fullName evidence="8">Histidyl-tRNA synthetase</fullName>
        <shortName evidence="8">HisRS</shortName>
    </alternativeName>
</protein>
<dbReference type="PANTHER" id="PTHR43707:SF1">
    <property type="entry name" value="HISTIDINE--TRNA LIGASE, MITOCHONDRIAL-RELATED"/>
    <property type="match status" value="1"/>
</dbReference>
<keyword evidence="3 8" id="KW-0436">Ligase</keyword>
<evidence type="ECO:0000259" key="9">
    <source>
        <dbReference type="PROSITE" id="PS50862"/>
    </source>
</evidence>
<evidence type="ECO:0000256" key="2">
    <source>
        <dbReference type="ARBA" id="ARBA00011738"/>
    </source>
</evidence>
<evidence type="ECO:0000256" key="8">
    <source>
        <dbReference type="HAMAP-Rule" id="MF_00127"/>
    </source>
</evidence>
<evidence type="ECO:0000313" key="10">
    <source>
        <dbReference type="EMBL" id="MBU2709969.1"/>
    </source>
</evidence>
<dbReference type="NCBIfam" id="TIGR00442">
    <property type="entry name" value="hisS"/>
    <property type="match status" value="1"/>
</dbReference>
<keyword evidence="4 8" id="KW-0547">Nucleotide-binding</keyword>
<dbReference type="RefSeq" id="WP_230408967.1">
    <property type="nucleotide sequence ID" value="NZ_JAGSOY010000004.1"/>
</dbReference>
<dbReference type="Pfam" id="PF03129">
    <property type="entry name" value="HGTP_anticodon"/>
    <property type="match status" value="1"/>
</dbReference>
<evidence type="ECO:0000256" key="6">
    <source>
        <dbReference type="ARBA" id="ARBA00022917"/>
    </source>
</evidence>
<dbReference type="InterPro" id="IPR041715">
    <property type="entry name" value="HisRS-like_core"/>
</dbReference>
<dbReference type="PIRSF" id="PIRSF001549">
    <property type="entry name" value="His-tRNA_synth"/>
    <property type="match status" value="1"/>
</dbReference>
<dbReference type="InterPro" id="IPR004154">
    <property type="entry name" value="Anticodon-bd"/>
</dbReference>
<reference evidence="10 11" key="1">
    <citation type="submission" date="2021-04" db="EMBL/GenBank/DDBJ databases">
        <authorList>
            <person name="Pira H."/>
            <person name="Risdian C."/>
            <person name="Wink J."/>
        </authorList>
    </citation>
    <scope>NUCLEOTIDE SEQUENCE [LARGE SCALE GENOMIC DNA]</scope>
    <source>
        <strain evidence="10 11">WH53</strain>
    </source>
</reference>
<evidence type="ECO:0000256" key="5">
    <source>
        <dbReference type="ARBA" id="ARBA00022840"/>
    </source>
</evidence>
<organism evidence="10 11">
    <name type="scientific">Zooshikella harenae</name>
    <dbReference type="NCBI Taxonomy" id="2827238"/>
    <lineage>
        <taxon>Bacteria</taxon>
        <taxon>Pseudomonadati</taxon>
        <taxon>Pseudomonadota</taxon>
        <taxon>Gammaproteobacteria</taxon>
        <taxon>Oceanospirillales</taxon>
        <taxon>Zooshikellaceae</taxon>
        <taxon>Zooshikella</taxon>
    </lineage>
</organism>
<comment type="similarity">
    <text evidence="1 8">Belongs to the class-II aminoacyl-tRNA synthetase family.</text>
</comment>
<comment type="catalytic activity">
    <reaction evidence="8">
        <text>tRNA(His) + L-histidine + ATP = L-histidyl-tRNA(His) + AMP + diphosphate + H(+)</text>
        <dbReference type="Rhea" id="RHEA:17313"/>
        <dbReference type="Rhea" id="RHEA-COMP:9665"/>
        <dbReference type="Rhea" id="RHEA-COMP:9689"/>
        <dbReference type="ChEBI" id="CHEBI:15378"/>
        <dbReference type="ChEBI" id="CHEBI:30616"/>
        <dbReference type="ChEBI" id="CHEBI:33019"/>
        <dbReference type="ChEBI" id="CHEBI:57595"/>
        <dbReference type="ChEBI" id="CHEBI:78442"/>
        <dbReference type="ChEBI" id="CHEBI:78527"/>
        <dbReference type="ChEBI" id="CHEBI:456215"/>
        <dbReference type="EC" id="6.1.1.21"/>
    </reaction>
</comment>
<dbReference type="EMBL" id="JAGSOY010000004">
    <property type="protein sequence ID" value="MBU2709969.1"/>
    <property type="molecule type" value="Genomic_DNA"/>
</dbReference>
<comment type="subunit">
    <text evidence="2 8">Homodimer.</text>
</comment>
<dbReference type="CDD" id="cd00859">
    <property type="entry name" value="HisRS_anticodon"/>
    <property type="match status" value="1"/>
</dbReference>
<dbReference type="InterPro" id="IPR004516">
    <property type="entry name" value="HisRS/HisZ"/>
</dbReference>
<comment type="caution">
    <text evidence="10">The sequence shown here is derived from an EMBL/GenBank/DDBJ whole genome shotgun (WGS) entry which is preliminary data.</text>
</comment>
<proteinExistence type="inferred from homology"/>
<evidence type="ECO:0000256" key="3">
    <source>
        <dbReference type="ARBA" id="ARBA00022598"/>
    </source>
</evidence>
<dbReference type="HAMAP" id="MF_00127">
    <property type="entry name" value="His_tRNA_synth"/>
    <property type="match status" value="1"/>
</dbReference>
<comment type="subcellular location">
    <subcellularLocation>
        <location evidence="8">Cytoplasm</location>
    </subcellularLocation>
</comment>
<dbReference type="GO" id="GO:0004821">
    <property type="term" value="F:histidine-tRNA ligase activity"/>
    <property type="evidence" value="ECO:0007669"/>
    <property type="project" value="UniProtKB-EC"/>
</dbReference>
<evidence type="ECO:0000256" key="7">
    <source>
        <dbReference type="ARBA" id="ARBA00023146"/>
    </source>
</evidence>
<keyword evidence="8" id="KW-0963">Cytoplasm</keyword>
<dbReference type="InterPro" id="IPR033656">
    <property type="entry name" value="HisRS_anticodon"/>
</dbReference>